<dbReference type="CDD" id="cd04301">
    <property type="entry name" value="NAT_SF"/>
    <property type="match status" value="1"/>
</dbReference>
<dbReference type="InterPro" id="IPR016181">
    <property type="entry name" value="Acyl_CoA_acyltransferase"/>
</dbReference>
<dbReference type="SUPFAM" id="SSF55729">
    <property type="entry name" value="Acyl-CoA N-acyltransferases (Nat)"/>
    <property type="match status" value="1"/>
</dbReference>
<feature type="domain" description="N-acetyltransferase" evidence="1">
    <location>
        <begin position="132"/>
        <end position="268"/>
    </location>
</feature>
<keyword evidence="3" id="KW-1185">Reference proteome</keyword>
<evidence type="ECO:0000313" key="2">
    <source>
        <dbReference type="EMBL" id="TDU91598.1"/>
    </source>
</evidence>
<dbReference type="InterPro" id="IPR038740">
    <property type="entry name" value="BioF2-like_GNAT_dom"/>
</dbReference>
<accession>A0A4R7TJ00</accession>
<dbReference type="EMBL" id="SOCE01000001">
    <property type="protein sequence ID" value="TDU91598.1"/>
    <property type="molecule type" value="Genomic_DNA"/>
</dbReference>
<dbReference type="Pfam" id="PF13480">
    <property type="entry name" value="Acetyltransf_6"/>
    <property type="match status" value="1"/>
</dbReference>
<name>A0A4R7TJ00_9ACTN</name>
<dbReference type="AlphaFoldDB" id="A0A4R7TJ00"/>
<keyword evidence="2" id="KW-0808">Transferase</keyword>
<organism evidence="2 3">
    <name type="scientific">Kribbella voronezhensis</name>
    <dbReference type="NCBI Taxonomy" id="2512212"/>
    <lineage>
        <taxon>Bacteria</taxon>
        <taxon>Bacillati</taxon>
        <taxon>Actinomycetota</taxon>
        <taxon>Actinomycetes</taxon>
        <taxon>Propionibacteriales</taxon>
        <taxon>Kribbellaceae</taxon>
        <taxon>Kribbella</taxon>
    </lineage>
</organism>
<protein>
    <submittedName>
        <fullName evidence="2">Putative GNAT family acetyltransferase</fullName>
    </submittedName>
</protein>
<gene>
    <name evidence="2" type="ORF">EV138_5207</name>
</gene>
<dbReference type="GO" id="GO:0016747">
    <property type="term" value="F:acyltransferase activity, transferring groups other than amino-acyl groups"/>
    <property type="evidence" value="ECO:0007669"/>
    <property type="project" value="InterPro"/>
</dbReference>
<reference evidence="2 3" key="1">
    <citation type="submission" date="2019-03" db="EMBL/GenBank/DDBJ databases">
        <title>Genomic Encyclopedia of Type Strains, Phase III (KMG-III): the genomes of soil and plant-associated and newly described type strains.</title>
        <authorList>
            <person name="Whitman W."/>
        </authorList>
    </citation>
    <scope>NUCLEOTIDE SEQUENCE [LARGE SCALE GENOMIC DNA]</scope>
    <source>
        <strain evidence="2 3">VKM Ac-2575</strain>
    </source>
</reference>
<comment type="caution">
    <text evidence="2">The sequence shown here is derived from an EMBL/GenBank/DDBJ whole genome shotgun (WGS) entry which is preliminary data.</text>
</comment>
<proteinExistence type="predicted"/>
<sequence length="268" mass="28832">MIGDTGWMDAAEVVRAIEGNAAELLMRMGAVGGGEQRETGGVRWSIGGSPLDYHNAVVEADLSTETADLAITESLRLMNSHRVPGTWHVGPSMRPADLGERLVRAGFTADGSEPGMAVELTQLVSPRPLDDLRITRVEDDSDLGVWQATLARGFGEGEKEARWVAEIYRREGYGDPWRHYLGWLDGEPVATTTVFLAAGVAGVYFVMTVPEARRRGIGAAITHAALCEARDSGIAYGVLGSSSAGRPVYAGLGFREYCTIELYEWSAG</sequence>
<evidence type="ECO:0000259" key="1">
    <source>
        <dbReference type="PROSITE" id="PS51186"/>
    </source>
</evidence>
<dbReference type="Gene3D" id="3.40.630.30">
    <property type="match status" value="1"/>
</dbReference>
<dbReference type="PROSITE" id="PS51186">
    <property type="entry name" value="GNAT"/>
    <property type="match status" value="1"/>
</dbReference>
<dbReference type="Proteomes" id="UP000295151">
    <property type="component" value="Unassembled WGS sequence"/>
</dbReference>
<dbReference type="InterPro" id="IPR000182">
    <property type="entry name" value="GNAT_dom"/>
</dbReference>
<evidence type="ECO:0000313" key="3">
    <source>
        <dbReference type="Proteomes" id="UP000295151"/>
    </source>
</evidence>